<proteinExistence type="predicted"/>
<keyword evidence="3" id="KW-1185">Reference proteome</keyword>
<evidence type="ECO:0000256" key="1">
    <source>
        <dbReference type="SAM" id="Phobius"/>
    </source>
</evidence>
<gene>
    <name evidence="2" type="ORF">BSTOLATCC_MIC53531</name>
</gene>
<name>A0AAU9K2Q0_9CILI</name>
<evidence type="ECO:0000313" key="3">
    <source>
        <dbReference type="Proteomes" id="UP001162131"/>
    </source>
</evidence>
<protein>
    <recommendedName>
        <fullName evidence="4">Photosystem I assembly protein Ycf4</fullName>
    </recommendedName>
</protein>
<accession>A0AAU9K2Q0</accession>
<dbReference type="AlphaFoldDB" id="A0AAU9K2Q0"/>
<dbReference type="EMBL" id="CAJZBQ010000053">
    <property type="protein sequence ID" value="CAG9331461.1"/>
    <property type="molecule type" value="Genomic_DNA"/>
</dbReference>
<keyword evidence="1" id="KW-0812">Transmembrane</keyword>
<keyword evidence="1" id="KW-1133">Transmembrane helix</keyword>
<evidence type="ECO:0008006" key="4">
    <source>
        <dbReference type="Google" id="ProtNLM"/>
    </source>
</evidence>
<comment type="caution">
    <text evidence="2">The sequence shown here is derived from an EMBL/GenBank/DDBJ whole genome shotgun (WGS) entry which is preliminary data.</text>
</comment>
<keyword evidence="1" id="KW-0472">Membrane</keyword>
<dbReference type="Proteomes" id="UP001162131">
    <property type="component" value="Unassembled WGS sequence"/>
</dbReference>
<feature type="transmembrane region" description="Helical" evidence="1">
    <location>
        <begin position="37"/>
        <end position="57"/>
    </location>
</feature>
<reference evidence="2" key="1">
    <citation type="submission" date="2021-09" db="EMBL/GenBank/DDBJ databases">
        <authorList>
            <consortium name="AG Swart"/>
            <person name="Singh M."/>
            <person name="Singh A."/>
            <person name="Seah K."/>
            <person name="Emmerich C."/>
        </authorList>
    </citation>
    <scope>NUCLEOTIDE SEQUENCE</scope>
    <source>
        <strain evidence="2">ATCC30299</strain>
    </source>
</reference>
<sequence>MWGPILLSIGFVLGYLTCAFDLDWVGENLSISLWDKWLFVLTITISIYILGLFLPLYRLVSRQVIESSIQKPISVRQELKRRGSWPMAYSRSIHTRYKEEIL</sequence>
<organism evidence="2 3">
    <name type="scientific">Blepharisma stoltei</name>
    <dbReference type="NCBI Taxonomy" id="1481888"/>
    <lineage>
        <taxon>Eukaryota</taxon>
        <taxon>Sar</taxon>
        <taxon>Alveolata</taxon>
        <taxon>Ciliophora</taxon>
        <taxon>Postciliodesmatophora</taxon>
        <taxon>Heterotrichea</taxon>
        <taxon>Heterotrichida</taxon>
        <taxon>Blepharismidae</taxon>
        <taxon>Blepharisma</taxon>
    </lineage>
</organism>
<evidence type="ECO:0000313" key="2">
    <source>
        <dbReference type="EMBL" id="CAG9331461.1"/>
    </source>
</evidence>